<gene>
    <name evidence="2" type="ORF">F0L68_32695</name>
</gene>
<dbReference type="InterPro" id="IPR036291">
    <property type="entry name" value="NAD(P)-bd_dom_sf"/>
</dbReference>
<dbReference type="NCBIfam" id="NF004513">
    <property type="entry name" value="PRK05854.1"/>
    <property type="match status" value="1"/>
</dbReference>
<dbReference type="Proteomes" id="UP000323454">
    <property type="component" value="Unassembled WGS sequence"/>
</dbReference>
<dbReference type="OrthoDB" id="4577644at2"/>
<dbReference type="SUPFAM" id="SSF51735">
    <property type="entry name" value="NAD(P)-binding Rossmann-fold domains"/>
    <property type="match status" value="1"/>
</dbReference>
<dbReference type="Gene3D" id="3.40.50.720">
    <property type="entry name" value="NAD(P)-binding Rossmann-like Domain"/>
    <property type="match status" value="1"/>
</dbReference>
<protein>
    <submittedName>
        <fullName evidence="2">SDR family NAD(P)-dependent oxidoreductase</fullName>
    </submittedName>
</protein>
<dbReference type="Pfam" id="PF00106">
    <property type="entry name" value="adh_short"/>
    <property type="match status" value="1"/>
</dbReference>
<proteinExistence type="predicted"/>
<dbReference type="AlphaFoldDB" id="A0A5B2WUL9"/>
<dbReference type="InterPro" id="IPR002347">
    <property type="entry name" value="SDR_fam"/>
</dbReference>
<reference evidence="2 3" key="2">
    <citation type="submission" date="2019-09" db="EMBL/GenBank/DDBJ databases">
        <authorList>
            <person name="Jin C."/>
        </authorList>
    </citation>
    <scope>NUCLEOTIDE SEQUENCE [LARGE SCALE GENOMIC DNA]</scope>
    <source>
        <strain evidence="2 3">AN110305</strain>
    </source>
</reference>
<dbReference type="RefSeq" id="WP_149853732.1">
    <property type="nucleotide sequence ID" value="NZ_VUOB01000065.1"/>
</dbReference>
<dbReference type="PRINTS" id="PR00081">
    <property type="entry name" value="GDHRDH"/>
</dbReference>
<evidence type="ECO:0000313" key="2">
    <source>
        <dbReference type="EMBL" id="KAA2253567.1"/>
    </source>
</evidence>
<dbReference type="PANTHER" id="PTHR43157">
    <property type="entry name" value="PHOSPHATIDYLINOSITOL-GLYCAN BIOSYNTHESIS CLASS F PROTEIN-RELATED"/>
    <property type="match status" value="1"/>
</dbReference>
<comment type="caution">
    <text evidence="2">The sequence shown here is derived from an EMBL/GenBank/DDBJ whole genome shotgun (WGS) entry which is preliminary data.</text>
</comment>
<dbReference type="EMBL" id="VUOB01000065">
    <property type="protein sequence ID" value="KAA2253567.1"/>
    <property type="molecule type" value="Genomic_DNA"/>
</dbReference>
<reference evidence="2 3" key="1">
    <citation type="submission" date="2019-09" db="EMBL/GenBank/DDBJ databases">
        <title>Goodfellowia gen. nov., a new genus of the Pseudonocardineae related to Actinoalloteichus, containing Goodfellowia coeruleoviolacea gen. nov., comb. nov. gen. nov., comb. nov.</title>
        <authorList>
            <person name="Labeda D."/>
        </authorList>
    </citation>
    <scope>NUCLEOTIDE SEQUENCE [LARGE SCALE GENOMIC DNA]</scope>
    <source>
        <strain evidence="2 3">AN110305</strain>
    </source>
</reference>
<dbReference type="PANTHER" id="PTHR43157:SF31">
    <property type="entry name" value="PHOSPHATIDYLINOSITOL-GLYCAN BIOSYNTHESIS CLASS F PROTEIN"/>
    <property type="match status" value="1"/>
</dbReference>
<evidence type="ECO:0000313" key="3">
    <source>
        <dbReference type="Proteomes" id="UP000323454"/>
    </source>
</evidence>
<keyword evidence="3" id="KW-1185">Reference proteome</keyword>
<name>A0A5B2WUL9_9PSEU</name>
<organism evidence="2 3">
    <name type="scientific">Solihabitans fulvus</name>
    <dbReference type="NCBI Taxonomy" id="1892852"/>
    <lineage>
        <taxon>Bacteria</taxon>
        <taxon>Bacillati</taxon>
        <taxon>Actinomycetota</taxon>
        <taxon>Actinomycetes</taxon>
        <taxon>Pseudonocardiales</taxon>
        <taxon>Pseudonocardiaceae</taxon>
        <taxon>Solihabitans</taxon>
    </lineage>
</organism>
<dbReference type="GO" id="GO:0016491">
    <property type="term" value="F:oxidoreductase activity"/>
    <property type="evidence" value="ECO:0007669"/>
    <property type="project" value="UniProtKB-KW"/>
</dbReference>
<evidence type="ECO:0000256" key="1">
    <source>
        <dbReference type="ARBA" id="ARBA00023002"/>
    </source>
</evidence>
<keyword evidence="1" id="KW-0560">Oxidoreductase</keyword>
<accession>A0A5B2WUL9</accession>
<dbReference type="NCBIfam" id="NF004846">
    <property type="entry name" value="PRK06197.1"/>
    <property type="match status" value="1"/>
</dbReference>
<dbReference type="CDD" id="cd05327">
    <property type="entry name" value="retinol-DH_like_SDR_c_like"/>
    <property type="match status" value="1"/>
</dbReference>
<sequence length="298" mass="32053">MADWTADRIPDQSGRTFVVTGANSGLGYETARQLAGHGGRVIMTARNETKGREAVAKLRADQPDADVELRTLDLADLDSVRAFAADVAEVDVLVNNAGIMMPPRSLTKQGFESQFGTNHLGHFALTGLLLPRVRARVVTVSSGLHRGGSIHFDDLTGERKYSPRVFYSQSKFANVLFALELDRRLRAEGSAVLSVLAHPGYSATNLQSTGPTGLLSLAMKVSNRLIAQDVSMGALNQLYAATDPAAKSGQFIGPDGRGEMRGYPHVVQPDPAATSAETARRLWDVSEKLTGVRYAFDA</sequence>